<proteinExistence type="predicted"/>
<dbReference type="Gene3D" id="3.40.30.10">
    <property type="entry name" value="Glutaredoxin"/>
    <property type="match status" value="1"/>
</dbReference>
<keyword evidence="3" id="KW-1185">Reference proteome</keyword>
<dbReference type="Pfam" id="PF13417">
    <property type="entry name" value="GST_N_3"/>
    <property type="match status" value="1"/>
</dbReference>
<dbReference type="SUPFAM" id="SSF47616">
    <property type="entry name" value="GST C-terminal domain-like"/>
    <property type="match status" value="1"/>
</dbReference>
<accession>A0A4U1JA57</accession>
<dbReference type="InterPro" id="IPR050983">
    <property type="entry name" value="GST_Omega/HSP26"/>
</dbReference>
<sequence>MQRQKTRLYGIPFSPWSEKARWALDHHRISYEEIEHQPIVGDLRLRVLLRKPTGRVTVPILDDRGVLFTDSFDIARHADAVGSGPKLFPAGREAEIEAWNRRSEETLAALRAMMMLKALDNPDFVKAVLPPGTPKALVSLLKPVGRGALQSFVSKYQMREGEATHRAVAEAGLDGLDKALAEGQQYLLGDAFSYADITMALVLQVVSPVDKRFMPTGLGGRAAWSNRDLAEKHARLVAWRDALYEKHRRWV</sequence>
<organism evidence="2 3">
    <name type="scientific">Polyangium fumosum</name>
    <dbReference type="NCBI Taxonomy" id="889272"/>
    <lineage>
        <taxon>Bacteria</taxon>
        <taxon>Pseudomonadati</taxon>
        <taxon>Myxococcota</taxon>
        <taxon>Polyangia</taxon>
        <taxon>Polyangiales</taxon>
        <taxon>Polyangiaceae</taxon>
        <taxon>Polyangium</taxon>
    </lineage>
</organism>
<dbReference type="SUPFAM" id="SSF52833">
    <property type="entry name" value="Thioredoxin-like"/>
    <property type="match status" value="1"/>
</dbReference>
<dbReference type="Proteomes" id="UP000309215">
    <property type="component" value="Unassembled WGS sequence"/>
</dbReference>
<name>A0A4U1JA57_9BACT</name>
<feature type="domain" description="GST N-terminal" evidence="1">
    <location>
        <begin position="4"/>
        <end position="86"/>
    </location>
</feature>
<dbReference type="PANTHER" id="PTHR43968">
    <property type="match status" value="1"/>
</dbReference>
<gene>
    <name evidence="2" type="ORF">E8A74_21220</name>
</gene>
<dbReference type="OrthoDB" id="5495597at2"/>
<dbReference type="AlphaFoldDB" id="A0A4U1JA57"/>
<dbReference type="GO" id="GO:0005737">
    <property type="term" value="C:cytoplasm"/>
    <property type="evidence" value="ECO:0007669"/>
    <property type="project" value="TreeGrafter"/>
</dbReference>
<protein>
    <submittedName>
        <fullName evidence="2">Glutathione S-transferase family protein</fullName>
    </submittedName>
</protein>
<dbReference type="PROSITE" id="PS50404">
    <property type="entry name" value="GST_NTER"/>
    <property type="match status" value="1"/>
</dbReference>
<dbReference type="PROSITE" id="PS51354">
    <property type="entry name" value="GLUTAREDOXIN_2"/>
    <property type="match status" value="1"/>
</dbReference>
<dbReference type="RefSeq" id="WP_136930868.1">
    <property type="nucleotide sequence ID" value="NZ_SSMQ01000021.1"/>
</dbReference>
<dbReference type="InterPro" id="IPR036282">
    <property type="entry name" value="Glutathione-S-Trfase_C_sf"/>
</dbReference>
<dbReference type="Pfam" id="PF13410">
    <property type="entry name" value="GST_C_2"/>
    <property type="match status" value="1"/>
</dbReference>
<dbReference type="EMBL" id="SSMQ01000021">
    <property type="protein sequence ID" value="TKD05320.1"/>
    <property type="molecule type" value="Genomic_DNA"/>
</dbReference>
<evidence type="ECO:0000313" key="2">
    <source>
        <dbReference type="EMBL" id="TKD05320.1"/>
    </source>
</evidence>
<evidence type="ECO:0000313" key="3">
    <source>
        <dbReference type="Proteomes" id="UP000309215"/>
    </source>
</evidence>
<comment type="caution">
    <text evidence="2">The sequence shown here is derived from an EMBL/GenBank/DDBJ whole genome shotgun (WGS) entry which is preliminary data.</text>
</comment>
<dbReference type="InterPro" id="IPR036249">
    <property type="entry name" value="Thioredoxin-like_sf"/>
</dbReference>
<dbReference type="InterPro" id="IPR004045">
    <property type="entry name" value="Glutathione_S-Trfase_N"/>
</dbReference>
<dbReference type="CDD" id="cd00570">
    <property type="entry name" value="GST_N_family"/>
    <property type="match status" value="1"/>
</dbReference>
<keyword evidence="2" id="KW-0808">Transferase</keyword>
<dbReference type="PANTHER" id="PTHR43968:SF6">
    <property type="entry name" value="GLUTATHIONE S-TRANSFERASE OMEGA"/>
    <property type="match status" value="1"/>
</dbReference>
<dbReference type="CDD" id="cd00299">
    <property type="entry name" value="GST_C_family"/>
    <property type="match status" value="1"/>
</dbReference>
<dbReference type="GO" id="GO:0016740">
    <property type="term" value="F:transferase activity"/>
    <property type="evidence" value="ECO:0007669"/>
    <property type="project" value="UniProtKB-KW"/>
</dbReference>
<dbReference type="Gene3D" id="1.20.1050.10">
    <property type="match status" value="1"/>
</dbReference>
<evidence type="ECO:0000259" key="1">
    <source>
        <dbReference type="PROSITE" id="PS50404"/>
    </source>
</evidence>
<reference evidence="2 3" key="1">
    <citation type="submission" date="2019-04" db="EMBL/GenBank/DDBJ databases">
        <authorList>
            <person name="Li Y."/>
            <person name="Wang J."/>
        </authorList>
    </citation>
    <scope>NUCLEOTIDE SEQUENCE [LARGE SCALE GENOMIC DNA]</scope>
    <source>
        <strain evidence="2 3">DSM 14668</strain>
    </source>
</reference>